<sequence length="211" mass="23071">MTATAELLPLRLEDTAAGEGGGPATAVSLALRPHQQAAFTEAMRHLGEHDRVTVALPCGTGKTLLGQRLAQYLGRHGRSAILVLVPSVALLAQTMRAWVRHSARPLAVFVLCHDRSVSSTDLHVPVSTSAAALAGWVTREQQQIRRPTDPQVVVFATYQSSPASLKPTAITGWRRGMWWSLTRRTAQQGNSRLLSPQWCTTARFRRRCGSF</sequence>
<comment type="caution">
    <text evidence="2">The sequence shown here is derived from an EMBL/GenBank/DDBJ whole genome shotgun (WGS) entry which is preliminary data.</text>
</comment>
<dbReference type="InterPro" id="IPR027417">
    <property type="entry name" value="P-loop_NTPase"/>
</dbReference>
<dbReference type="AlphaFoldDB" id="X8DD55"/>
<proteinExistence type="predicted"/>
<dbReference type="PANTHER" id="PTHR47396:SF1">
    <property type="entry name" value="ATP-DEPENDENT HELICASE IRC3-RELATED"/>
    <property type="match status" value="1"/>
</dbReference>
<dbReference type="GO" id="GO:0005524">
    <property type="term" value="F:ATP binding"/>
    <property type="evidence" value="ECO:0007669"/>
    <property type="project" value="InterPro"/>
</dbReference>
<dbReference type="InterPro" id="IPR050742">
    <property type="entry name" value="Helicase_Restrict-Modif_Enz"/>
</dbReference>
<dbReference type="SUPFAM" id="SSF52540">
    <property type="entry name" value="P-loop containing nucleoside triphosphate hydrolases"/>
    <property type="match status" value="1"/>
</dbReference>
<organism evidence="2">
    <name type="scientific">Mycobacterium xenopi 4042</name>
    <dbReference type="NCBI Taxonomy" id="1299334"/>
    <lineage>
        <taxon>Bacteria</taxon>
        <taxon>Bacillati</taxon>
        <taxon>Actinomycetota</taxon>
        <taxon>Actinomycetes</taxon>
        <taxon>Mycobacteriales</taxon>
        <taxon>Mycobacteriaceae</taxon>
        <taxon>Mycobacterium</taxon>
    </lineage>
</organism>
<keyword evidence="2" id="KW-0378">Hydrolase</keyword>
<dbReference type="GO" id="GO:0016787">
    <property type="term" value="F:hydrolase activity"/>
    <property type="evidence" value="ECO:0007669"/>
    <property type="project" value="InterPro"/>
</dbReference>
<keyword evidence="2" id="KW-0067">ATP-binding</keyword>
<name>X8DD55_MYCXE</name>
<dbReference type="Gene3D" id="3.40.50.300">
    <property type="entry name" value="P-loop containing nucleotide triphosphate hydrolases"/>
    <property type="match status" value="1"/>
</dbReference>
<accession>X8DD55</accession>
<dbReference type="Pfam" id="PF04851">
    <property type="entry name" value="ResIII"/>
    <property type="match status" value="1"/>
</dbReference>
<evidence type="ECO:0000259" key="1">
    <source>
        <dbReference type="Pfam" id="PF04851"/>
    </source>
</evidence>
<keyword evidence="2" id="KW-0547">Nucleotide-binding</keyword>
<dbReference type="InterPro" id="IPR006935">
    <property type="entry name" value="Helicase/UvrB_N"/>
</dbReference>
<dbReference type="EMBL" id="JAOB01000027">
    <property type="protein sequence ID" value="EUA65420.1"/>
    <property type="molecule type" value="Genomic_DNA"/>
</dbReference>
<dbReference type="PATRIC" id="fig|1299334.3.peg.2403"/>
<dbReference type="GO" id="GO:0003677">
    <property type="term" value="F:DNA binding"/>
    <property type="evidence" value="ECO:0007669"/>
    <property type="project" value="InterPro"/>
</dbReference>
<reference evidence="2" key="1">
    <citation type="submission" date="2014-01" db="EMBL/GenBank/DDBJ databases">
        <authorList>
            <person name="Brown-Elliot B."/>
            <person name="Wallace R."/>
            <person name="Lenaerts A."/>
            <person name="Ordway D."/>
            <person name="DeGroote M.A."/>
            <person name="Parker T."/>
            <person name="Sizemore C."/>
            <person name="Tallon L.J."/>
            <person name="Sadzewicz L.K."/>
            <person name="Sengamalay N."/>
            <person name="Fraser C.M."/>
            <person name="Hine E."/>
            <person name="Shefchek K.A."/>
            <person name="Das S.P."/>
            <person name="Tettelin H."/>
        </authorList>
    </citation>
    <scope>NUCLEOTIDE SEQUENCE [LARGE SCALE GENOMIC DNA]</scope>
    <source>
        <strain evidence="2">4042</strain>
    </source>
</reference>
<keyword evidence="2" id="KW-0347">Helicase</keyword>
<feature type="domain" description="Helicase/UvrB N-terminal" evidence="1">
    <location>
        <begin position="29"/>
        <end position="102"/>
    </location>
</feature>
<evidence type="ECO:0000313" key="2">
    <source>
        <dbReference type="EMBL" id="EUA65420.1"/>
    </source>
</evidence>
<gene>
    <name evidence="2" type="ORF">I553_10717</name>
</gene>
<dbReference type="GO" id="GO:0005829">
    <property type="term" value="C:cytosol"/>
    <property type="evidence" value="ECO:0007669"/>
    <property type="project" value="TreeGrafter"/>
</dbReference>
<dbReference type="PANTHER" id="PTHR47396">
    <property type="entry name" value="TYPE I RESTRICTION ENZYME ECOKI R PROTEIN"/>
    <property type="match status" value="1"/>
</dbReference>
<protein>
    <submittedName>
        <fullName evidence="2">DEAD/DEAH box helicase family protein</fullName>
    </submittedName>
</protein>
<dbReference type="GO" id="GO:0004386">
    <property type="term" value="F:helicase activity"/>
    <property type="evidence" value="ECO:0007669"/>
    <property type="project" value="UniProtKB-KW"/>
</dbReference>